<accession>A0A1J6VW14</accession>
<name>A0A1J6VW14_9BACI</name>
<keyword evidence="3" id="KW-1185">Reference proteome</keyword>
<comment type="caution">
    <text evidence="2">The sequence shown here is derived from an EMBL/GenBank/DDBJ whole genome shotgun (WGS) entry which is preliminary data.</text>
</comment>
<dbReference type="AlphaFoldDB" id="A0A1J6VW14"/>
<evidence type="ECO:0000256" key="1">
    <source>
        <dbReference type="SAM" id="Phobius"/>
    </source>
</evidence>
<sequence>MIVFGYIGWVFMPLLCILFCLNLVSILKKVHREEATGKNTFWLTFSFTLIMWSIAVISSIGDA</sequence>
<gene>
    <name evidence="2" type="ORF">BHE18_16730</name>
</gene>
<reference evidence="2 3" key="1">
    <citation type="submission" date="2016-09" db="EMBL/GenBank/DDBJ databases">
        <title>Bacillus aquimaris SAMM genome sequence reveals colonization and biosurfactant production capacities.</title>
        <authorList>
            <person name="Waghmode S.R."/>
            <person name="Suryavanshi M.V."/>
        </authorList>
    </citation>
    <scope>NUCLEOTIDE SEQUENCE [LARGE SCALE GENOMIC DNA]</scope>
    <source>
        <strain evidence="2 3">SAMM</strain>
    </source>
</reference>
<feature type="transmembrane region" description="Helical" evidence="1">
    <location>
        <begin position="6"/>
        <end position="27"/>
    </location>
</feature>
<dbReference type="EMBL" id="MINN01000128">
    <property type="protein sequence ID" value="OIU68572.1"/>
    <property type="molecule type" value="Genomic_DNA"/>
</dbReference>
<evidence type="ECO:0000313" key="2">
    <source>
        <dbReference type="EMBL" id="OIU68572.1"/>
    </source>
</evidence>
<feature type="transmembrane region" description="Helical" evidence="1">
    <location>
        <begin position="39"/>
        <end position="60"/>
    </location>
</feature>
<protein>
    <submittedName>
        <fullName evidence="2">Uncharacterized protein</fullName>
    </submittedName>
</protein>
<keyword evidence="1" id="KW-0812">Transmembrane</keyword>
<evidence type="ECO:0000313" key="3">
    <source>
        <dbReference type="Proteomes" id="UP000182062"/>
    </source>
</evidence>
<keyword evidence="1" id="KW-0472">Membrane</keyword>
<proteinExistence type="predicted"/>
<dbReference type="Proteomes" id="UP000182062">
    <property type="component" value="Unassembled WGS sequence"/>
</dbReference>
<organism evidence="2 3">
    <name type="scientific">Rossellomorea aquimaris</name>
    <dbReference type="NCBI Taxonomy" id="189382"/>
    <lineage>
        <taxon>Bacteria</taxon>
        <taxon>Bacillati</taxon>
        <taxon>Bacillota</taxon>
        <taxon>Bacilli</taxon>
        <taxon>Bacillales</taxon>
        <taxon>Bacillaceae</taxon>
        <taxon>Rossellomorea</taxon>
    </lineage>
</organism>
<keyword evidence="1" id="KW-1133">Transmembrane helix</keyword>